<comment type="caution">
    <text evidence="1">The sequence shown here is derived from an EMBL/GenBank/DDBJ whole genome shotgun (WGS) entry which is preliminary data.</text>
</comment>
<name>A0ABW0YKT3_9BACI</name>
<sequence length="54" mass="6201">MKIVEEKVGECTACGRSIYCENGFLNGVNSEERKLYCFACYEGWQEGQRQSDKL</sequence>
<keyword evidence="2" id="KW-1185">Reference proteome</keyword>
<dbReference type="EMBL" id="JBHSOZ010000003">
    <property type="protein sequence ID" value="MFC5712989.1"/>
    <property type="molecule type" value="Genomic_DNA"/>
</dbReference>
<gene>
    <name evidence="1" type="ORF">ACFPU1_09355</name>
</gene>
<proteinExistence type="predicted"/>
<evidence type="ECO:0000313" key="2">
    <source>
        <dbReference type="Proteomes" id="UP001596142"/>
    </source>
</evidence>
<evidence type="ECO:0000313" key="1">
    <source>
        <dbReference type="EMBL" id="MFC5712989.1"/>
    </source>
</evidence>
<organism evidence="1 2">
    <name type="scientific">Thalassorhabdus alkalitolerans</name>
    <dbReference type="NCBI Taxonomy" id="2282697"/>
    <lineage>
        <taxon>Bacteria</taxon>
        <taxon>Bacillati</taxon>
        <taxon>Bacillota</taxon>
        <taxon>Bacilli</taxon>
        <taxon>Bacillales</taxon>
        <taxon>Bacillaceae</taxon>
        <taxon>Thalassorhabdus</taxon>
    </lineage>
</organism>
<accession>A0ABW0YKT3</accession>
<protein>
    <submittedName>
        <fullName evidence="1">Uncharacterized protein</fullName>
    </submittedName>
</protein>
<dbReference type="Proteomes" id="UP001596142">
    <property type="component" value="Unassembled WGS sequence"/>
</dbReference>
<reference evidence="2" key="1">
    <citation type="journal article" date="2019" name="Int. J. Syst. Evol. Microbiol.">
        <title>The Global Catalogue of Microorganisms (GCM) 10K type strain sequencing project: providing services to taxonomists for standard genome sequencing and annotation.</title>
        <authorList>
            <consortium name="The Broad Institute Genomics Platform"/>
            <consortium name="The Broad Institute Genome Sequencing Center for Infectious Disease"/>
            <person name="Wu L."/>
            <person name="Ma J."/>
        </authorList>
    </citation>
    <scope>NUCLEOTIDE SEQUENCE [LARGE SCALE GENOMIC DNA]</scope>
    <source>
        <strain evidence="2">CECT 7184</strain>
    </source>
</reference>